<dbReference type="SUPFAM" id="SSF53098">
    <property type="entry name" value="Ribonuclease H-like"/>
    <property type="match status" value="1"/>
</dbReference>
<evidence type="ECO:0000313" key="3">
    <source>
        <dbReference type="WBParaSite" id="PDA_v2.g1257.t1"/>
    </source>
</evidence>
<dbReference type="InterPro" id="IPR003165">
    <property type="entry name" value="Piwi"/>
</dbReference>
<organism evidence="2 3">
    <name type="scientific">Panagrolaimus davidi</name>
    <dbReference type="NCBI Taxonomy" id="227884"/>
    <lineage>
        <taxon>Eukaryota</taxon>
        <taxon>Metazoa</taxon>
        <taxon>Ecdysozoa</taxon>
        <taxon>Nematoda</taxon>
        <taxon>Chromadorea</taxon>
        <taxon>Rhabditida</taxon>
        <taxon>Tylenchina</taxon>
        <taxon>Panagrolaimomorpha</taxon>
        <taxon>Panagrolaimoidea</taxon>
        <taxon>Panagrolaimidae</taxon>
        <taxon>Panagrolaimus</taxon>
    </lineage>
</organism>
<dbReference type="GO" id="GO:0003723">
    <property type="term" value="F:RNA binding"/>
    <property type="evidence" value="ECO:0007669"/>
    <property type="project" value="InterPro"/>
</dbReference>
<reference evidence="3" key="1">
    <citation type="submission" date="2022-11" db="UniProtKB">
        <authorList>
            <consortium name="WormBaseParasite"/>
        </authorList>
    </citation>
    <scope>IDENTIFICATION</scope>
</reference>
<dbReference type="InterPro" id="IPR012337">
    <property type="entry name" value="RNaseH-like_sf"/>
</dbReference>
<feature type="domain" description="PAZ" evidence="1">
    <location>
        <begin position="298"/>
        <end position="402"/>
    </location>
</feature>
<accession>A0A914P3Y6</accession>
<dbReference type="SMART" id="SM00949">
    <property type="entry name" value="PAZ"/>
    <property type="match status" value="1"/>
</dbReference>
<dbReference type="PROSITE" id="PS50821">
    <property type="entry name" value="PAZ"/>
    <property type="match status" value="1"/>
</dbReference>
<protein>
    <submittedName>
        <fullName evidence="3">PAZ domain-containing protein</fullName>
    </submittedName>
</protein>
<dbReference type="SUPFAM" id="SSF101690">
    <property type="entry name" value="PAZ domain"/>
    <property type="match status" value="1"/>
</dbReference>
<dbReference type="Pfam" id="PF02171">
    <property type="entry name" value="Piwi"/>
    <property type="match status" value="1"/>
</dbReference>
<dbReference type="Pfam" id="PF02170">
    <property type="entry name" value="PAZ"/>
    <property type="match status" value="1"/>
</dbReference>
<dbReference type="InterPro" id="IPR036085">
    <property type="entry name" value="PAZ_dom_sf"/>
</dbReference>
<name>A0A914P3Y6_9BILA</name>
<sequence>MLNFCKRNQFQPILYPKLYYNAHLYPPYRPGLFIRQGKDFNVDNRRERTRIRDDMEKHFKENNITEGSSILDEKMAPGIVSKATEVFHTNAFGVALDKFPVYQYHIEMFAWRDGRTRKKVIFLTKRSNDDYVATDRKTRCRDVFTIMKQIRPDIFHPTITLYYDLQSALMTTAKLKPDTAENQIRIVFDPAKYPTFASLQSFNKIDIVIKQAETDKDLTSNDMTMARLSDLSEFNRAHQRFVEHATSQYALFNPEDVLCLAGMDIFVNLEIEGPHGRGHENVALFIGPMKTPFYRQQSILEFLTGRRFNVSDQSKYCAMQNQIRNLYVFNPMLAGKRTFQVTGFARESARSMYFKLEEGGQTNVEQYFAEKYGVKLRYPDVPLVKGKGKTDLLPMEYAMIDDNQPAPKNKMNQHEDADMIKISAQPPAVQKNEVRSFLGALGLNKLNKESDGIRMLSHLTITGRILQNPDIVYADDKRVIPADDGLWKLSGKYLRGGSTSQWGLIRYGNAIDVNMRAFRNSFIEMCKKTGVQIPEYPILIGTVDNRGLEYFFDEAKKIKVEFLVVISDLKIDMQGELKYLERKYEIATQNITANVANDAATRGTATLENIVHKTNPKLGGTNYTISHRQKFVNDAFGNNCLIIGVALSHSGSTDDILRALGGIAALTLLSAVGYAANTGLDPYEFIGDHLPNNPHRSEILDLIPGIIDSTITKFNENRKM</sequence>
<keyword evidence="2" id="KW-1185">Reference proteome</keyword>
<evidence type="ECO:0000259" key="1">
    <source>
        <dbReference type="PROSITE" id="PS50821"/>
    </source>
</evidence>
<dbReference type="Proteomes" id="UP000887578">
    <property type="component" value="Unplaced"/>
</dbReference>
<dbReference type="InterPro" id="IPR003100">
    <property type="entry name" value="PAZ_dom"/>
</dbReference>
<proteinExistence type="predicted"/>
<dbReference type="WBParaSite" id="PDA_v2.g1257.t1">
    <property type="protein sequence ID" value="PDA_v2.g1257.t1"/>
    <property type="gene ID" value="PDA_v2.g1257"/>
</dbReference>
<dbReference type="CDD" id="cd02846">
    <property type="entry name" value="PAZ_argonaute_like"/>
    <property type="match status" value="1"/>
</dbReference>
<dbReference type="Gene3D" id="2.170.260.10">
    <property type="entry name" value="paz domain"/>
    <property type="match status" value="1"/>
</dbReference>
<evidence type="ECO:0000313" key="2">
    <source>
        <dbReference type="Proteomes" id="UP000887578"/>
    </source>
</evidence>
<dbReference type="AlphaFoldDB" id="A0A914P3Y6"/>
<dbReference type="Gene3D" id="3.40.50.2300">
    <property type="match status" value="1"/>
</dbReference>
<dbReference type="PANTHER" id="PTHR22891">
    <property type="entry name" value="EUKARYOTIC TRANSLATION INITIATION FACTOR 2C"/>
    <property type="match status" value="1"/>
</dbReference>